<feature type="transmembrane region" description="Helical" evidence="2">
    <location>
        <begin position="214"/>
        <end position="233"/>
    </location>
</feature>
<gene>
    <name evidence="3" type="ORF">V5799_011783</name>
</gene>
<evidence type="ECO:0000313" key="3">
    <source>
        <dbReference type="EMBL" id="KAK8773684.1"/>
    </source>
</evidence>
<dbReference type="PANTHER" id="PTHR20992:SF9">
    <property type="entry name" value="AT15442P-RELATED"/>
    <property type="match status" value="1"/>
</dbReference>
<accession>A0AAQ4EG90</accession>
<dbReference type="AlphaFoldDB" id="A0AAQ4EG90"/>
<evidence type="ECO:0000256" key="2">
    <source>
        <dbReference type="SAM" id="Phobius"/>
    </source>
</evidence>
<proteinExistence type="predicted"/>
<evidence type="ECO:0000256" key="1">
    <source>
        <dbReference type="SAM" id="MobiDB-lite"/>
    </source>
</evidence>
<dbReference type="PANTHER" id="PTHR20992">
    <property type="entry name" value="AT15442P-RELATED"/>
    <property type="match status" value="1"/>
</dbReference>
<organism evidence="3 4">
    <name type="scientific">Amblyomma americanum</name>
    <name type="common">Lone star tick</name>
    <dbReference type="NCBI Taxonomy" id="6943"/>
    <lineage>
        <taxon>Eukaryota</taxon>
        <taxon>Metazoa</taxon>
        <taxon>Ecdysozoa</taxon>
        <taxon>Arthropoda</taxon>
        <taxon>Chelicerata</taxon>
        <taxon>Arachnida</taxon>
        <taxon>Acari</taxon>
        <taxon>Parasitiformes</taxon>
        <taxon>Ixodida</taxon>
        <taxon>Ixodoidea</taxon>
        <taxon>Ixodidae</taxon>
        <taxon>Amblyomminae</taxon>
        <taxon>Amblyomma</taxon>
    </lineage>
</organism>
<sequence>MPADGQSSMRSGMWFLVSIPKEDTEKAERSCADSRATLSEDDDRENFCDSKEHLTLKQALEDCLESYGIRNAIWNATGEDKFYQVSFPYESGKPTDCVLNDLTSRGIGSKYDSTIGVFPCPIFYRAVEAESDNEEQKSVADFYPESGDEAKKQKEKESGFRSMQKKFLKSVKARLTVAQVVAGVKAQGELTFDFVTFIILAGMIAALGLMDNNVVSIIAAMLVSPLMVSLHQYK</sequence>
<evidence type="ECO:0000313" key="4">
    <source>
        <dbReference type="Proteomes" id="UP001321473"/>
    </source>
</evidence>
<keyword evidence="2" id="KW-0812">Transmembrane</keyword>
<dbReference type="Proteomes" id="UP001321473">
    <property type="component" value="Unassembled WGS sequence"/>
</dbReference>
<feature type="region of interest" description="Disordered" evidence="1">
    <location>
        <begin position="135"/>
        <end position="157"/>
    </location>
</feature>
<keyword evidence="4" id="KW-1185">Reference proteome</keyword>
<reference evidence="3 4" key="1">
    <citation type="journal article" date="2023" name="Arcadia Sci">
        <title>De novo assembly of a long-read Amblyomma americanum tick genome.</title>
        <authorList>
            <person name="Chou S."/>
            <person name="Poskanzer K.E."/>
            <person name="Rollins M."/>
            <person name="Thuy-Boun P.S."/>
        </authorList>
    </citation>
    <scope>NUCLEOTIDE SEQUENCE [LARGE SCALE GENOMIC DNA]</scope>
    <source>
        <strain evidence="3">F_SG_1</strain>
        <tissue evidence="3">Salivary glands</tissue>
    </source>
</reference>
<keyword evidence="2" id="KW-0472">Membrane</keyword>
<keyword evidence="2" id="KW-1133">Transmembrane helix</keyword>
<dbReference type="InterPro" id="IPR005240">
    <property type="entry name" value="DUF389"/>
</dbReference>
<feature type="compositionally biased region" description="Basic and acidic residues" evidence="1">
    <location>
        <begin position="148"/>
        <end position="157"/>
    </location>
</feature>
<name>A0AAQ4EG90_AMBAM</name>
<dbReference type="EMBL" id="JARKHS020016459">
    <property type="protein sequence ID" value="KAK8773684.1"/>
    <property type="molecule type" value="Genomic_DNA"/>
</dbReference>
<protein>
    <submittedName>
        <fullName evidence="3">Uncharacterized protein</fullName>
    </submittedName>
</protein>
<comment type="caution">
    <text evidence="3">The sequence shown here is derived from an EMBL/GenBank/DDBJ whole genome shotgun (WGS) entry which is preliminary data.</text>
</comment>
<feature type="transmembrane region" description="Helical" evidence="2">
    <location>
        <begin position="190"/>
        <end position="208"/>
    </location>
</feature>